<dbReference type="EMBL" id="CAJNOM010000681">
    <property type="protein sequence ID" value="CAF1540202.1"/>
    <property type="molecule type" value="Genomic_DNA"/>
</dbReference>
<dbReference type="InterPro" id="IPR044862">
    <property type="entry name" value="Pro_4_hyd_alph_FE2OG_OXY"/>
</dbReference>
<feature type="domain" description="Prolyl 4-hydroxylase alpha subunit" evidence="7">
    <location>
        <begin position="220"/>
        <end position="423"/>
    </location>
</feature>
<dbReference type="InterPro" id="IPR045054">
    <property type="entry name" value="P4HA-like"/>
</dbReference>
<keyword evidence="3" id="KW-0847">Vitamin C</keyword>
<dbReference type="Proteomes" id="UP000663832">
    <property type="component" value="Unassembled WGS sequence"/>
</dbReference>
<dbReference type="Pfam" id="PF13640">
    <property type="entry name" value="2OG-FeII_Oxy_3"/>
    <property type="match status" value="1"/>
</dbReference>
<evidence type="ECO:0000256" key="3">
    <source>
        <dbReference type="ARBA" id="ARBA00022896"/>
    </source>
</evidence>
<evidence type="ECO:0000313" key="11">
    <source>
        <dbReference type="EMBL" id="CAF1540202.1"/>
    </source>
</evidence>
<dbReference type="EMBL" id="CAJNOI010000350">
    <property type="protein sequence ID" value="CAF1252758.1"/>
    <property type="molecule type" value="Genomic_DNA"/>
</dbReference>
<dbReference type="Proteomes" id="UP000663877">
    <property type="component" value="Unassembled WGS sequence"/>
</dbReference>
<reference evidence="10" key="1">
    <citation type="submission" date="2021-02" db="EMBL/GenBank/DDBJ databases">
        <authorList>
            <person name="Nowell W R."/>
        </authorList>
    </citation>
    <scope>NUCLEOTIDE SEQUENCE</scope>
</reference>
<proteinExistence type="predicted"/>
<keyword evidence="2" id="KW-0479">Metal-binding</keyword>
<keyword evidence="4" id="KW-0223">Dioxygenase</keyword>
<dbReference type="PANTHER" id="PTHR10869">
    <property type="entry name" value="PROLYL 4-HYDROXYLASE ALPHA SUBUNIT"/>
    <property type="match status" value="1"/>
</dbReference>
<dbReference type="GO" id="GO:0004656">
    <property type="term" value="F:procollagen-proline 4-dioxygenase activity"/>
    <property type="evidence" value="ECO:0007669"/>
    <property type="project" value="TreeGrafter"/>
</dbReference>
<evidence type="ECO:0000256" key="1">
    <source>
        <dbReference type="ARBA" id="ARBA00001961"/>
    </source>
</evidence>
<keyword evidence="5" id="KW-0560">Oxidoreductase</keyword>
<dbReference type="PANTHER" id="PTHR10869:SF242">
    <property type="entry name" value="PROLYL 4-HYDROXYLASE ALPHA SUBUNIT DOMAIN-CONTAINING PROTEIN"/>
    <property type="match status" value="1"/>
</dbReference>
<evidence type="ECO:0000256" key="5">
    <source>
        <dbReference type="ARBA" id="ARBA00023002"/>
    </source>
</evidence>
<dbReference type="SMART" id="SM00702">
    <property type="entry name" value="P4Hc"/>
    <property type="match status" value="1"/>
</dbReference>
<name>A0A815W7K9_9BILA</name>
<dbReference type="GO" id="GO:0005783">
    <property type="term" value="C:endoplasmic reticulum"/>
    <property type="evidence" value="ECO:0007669"/>
    <property type="project" value="TreeGrafter"/>
</dbReference>
<evidence type="ECO:0000313" key="9">
    <source>
        <dbReference type="EMBL" id="CAF1252758.1"/>
    </source>
</evidence>
<dbReference type="InterPro" id="IPR006620">
    <property type="entry name" value="Pro_4_hyd_alph"/>
</dbReference>
<evidence type="ECO:0000256" key="6">
    <source>
        <dbReference type="ARBA" id="ARBA00023004"/>
    </source>
</evidence>
<keyword evidence="6" id="KW-0408">Iron</keyword>
<organism evidence="10 12">
    <name type="scientific">Adineta steineri</name>
    <dbReference type="NCBI Taxonomy" id="433720"/>
    <lineage>
        <taxon>Eukaryota</taxon>
        <taxon>Metazoa</taxon>
        <taxon>Spiralia</taxon>
        <taxon>Gnathifera</taxon>
        <taxon>Rotifera</taxon>
        <taxon>Eurotatoria</taxon>
        <taxon>Bdelloidea</taxon>
        <taxon>Adinetida</taxon>
        <taxon>Adinetidae</taxon>
        <taxon>Adineta</taxon>
    </lineage>
</organism>
<evidence type="ECO:0000313" key="8">
    <source>
        <dbReference type="EMBL" id="CAF1102781.1"/>
    </source>
</evidence>
<dbReference type="GO" id="GO:0005506">
    <property type="term" value="F:iron ion binding"/>
    <property type="evidence" value="ECO:0007669"/>
    <property type="project" value="InterPro"/>
</dbReference>
<protein>
    <recommendedName>
        <fullName evidence="7">Prolyl 4-hydroxylase alpha subunit domain-containing protein</fullName>
    </recommendedName>
</protein>
<accession>A0A815W7K9</accession>
<sequence length="433" mass="50668">MDEKKEQLQSKYLQNNLIDIENKSMSSASSLSRTIIVEEEEEQPTNETDLSIQQNICVSSREMMERPLPIEGGPKRYYTATKPREIFEIYRDSIIEHIRKKHHHVSIDSNLEPAVGCFRSHGYGGQYTFDCYINDVGDVHVTVIEPFEADDGELANDMAERKRRAQISLYFRRQIIQPIQLDLSEGIPKSERVKHNYDLSQYEYECPQHQYTTRIIERKPLIIYIEQFLTENEIQHLIELAEPLFKPTKVYDINEKVFSDDHPTSSSTNIKRHATSIVNCIEQRFAEFQGDMDAKRIEPLHIVKYTSNQQMKPHFDWFTQPNLLKNGGQRISTFITNLQANCSMGETEFLQIQFNKSLHEHFCDILICDENSHKSDIRFRPLPGNSIFWSNINELKQVEHLTYHSGRPPGENGYKIELNTWTRESSYSVLREK</sequence>
<evidence type="ECO:0000259" key="7">
    <source>
        <dbReference type="SMART" id="SM00702"/>
    </source>
</evidence>
<dbReference type="AlphaFoldDB" id="A0A815W7K9"/>
<dbReference type="OrthoDB" id="10014420at2759"/>
<comment type="caution">
    <text evidence="10">The sequence shown here is derived from an EMBL/GenBank/DDBJ whole genome shotgun (WGS) entry which is preliminary data.</text>
</comment>
<gene>
    <name evidence="8" type="ORF">BJG266_LOCUS21447</name>
    <name evidence="9" type="ORF">BJG266_LOCUS29681</name>
    <name evidence="10" type="ORF">QVE165_LOCUS46223</name>
    <name evidence="11" type="ORF">QVE165_LOCUS46263</name>
</gene>
<evidence type="ECO:0000256" key="4">
    <source>
        <dbReference type="ARBA" id="ARBA00022964"/>
    </source>
</evidence>
<evidence type="ECO:0000313" key="10">
    <source>
        <dbReference type="EMBL" id="CAF1539679.1"/>
    </source>
</evidence>
<dbReference type="Gene3D" id="2.60.120.620">
    <property type="entry name" value="q2cbj1_9rhob like domain"/>
    <property type="match status" value="1"/>
</dbReference>
<comment type="cofactor">
    <cofactor evidence="1">
        <name>L-ascorbate</name>
        <dbReference type="ChEBI" id="CHEBI:38290"/>
    </cofactor>
</comment>
<evidence type="ECO:0000313" key="12">
    <source>
        <dbReference type="Proteomes" id="UP000663832"/>
    </source>
</evidence>
<keyword evidence="12" id="KW-1185">Reference proteome</keyword>
<dbReference type="EMBL" id="CAJNOM010000679">
    <property type="protein sequence ID" value="CAF1539679.1"/>
    <property type="molecule type" value="Genomic_DNA"/>
</dbReference>
<dbReference type="EMBL" id="CAJNOI010000128">
    <property type="protein sequence ID" value="CAF1102781.1"/>
    <property type="molecule type" value="Genomic_DNA"/>
</dbReference>
<evidence type="ECO:0000256" key="2">
    <source>
        <dbReference type="ARBA" id="ARBA00022723"/>
    </source>
</evidence>
<dbReference type="GO" id="GO:0031418">
    <property type="term" value="F:L-ascorbic acid binding"/>
    <property type="evidence" value="ECO:0007669"/>
    <property type="project" value="UniProtKB-KW"/>
</dbReference>